<keyword evidence="3" id="KW-1185">Reference proteome</keyword>
<dbReference type="InterPro" id="IPR043168">
    <property type="entry name" value="DegV_C"/>
</dbReference>
<reference evidence="2" key="1">
    <citation type="submission" date="2009-07" db="EMBL/GenBank/DDBJ databases">
        <authorList>
            <person name="Weinstock G."/>
            <person name="Sodergren E."/>
            <person name="Clifton S."/>
            <person name="Fulton L."/>
            <person name="Fulton B."/>
            <person name="Courtney L."/>
            <person name="Fronick C."/>
            <person name="Harrison M."/>
            <person name="Strong C."/>
            <person name="Farmer C."/>
            <person name="Delahaunty K."/>
            <person name="Markovic C."/>
            <person name="Hall O."/>
            <person name="Minx P."/>
            <person name="Tomlinson C."/>
            <person name="Mitreva M."/>
            <person name="Nelson J."/>
            <person name="Hou S."/>
            <person name="Wollam A."/>
            <person name="Pepin K.H."/>
            <person name="Johnson M."/>
            <person name="Bhonagiri V."/>
            <person name="Nash W.E."/>
            <person name="Warren W."/>
            <person name="Chinwalla A."/>
            <person name="Mardis E.R."/>
            <person name="Wilson R.K."/>
        </authorList>
    </citation>
    <scope>NUCLEOTIDE SEQUENCE [LARGE SCALE GENOMIC DNA]</scope>
    <source>
        <strain evidence="2">DSM 14469</strain>
    </source>
</reference>
<proteinExistence type="predicted"/>
<dbReference type="Pfam" id="PF02645">
    <property type="entry name" value="DegV"/>
    <property type="match status" value="1"/>
</dbReference>
<evidence type="ECO:0000313" key="3">
    <source>
        <dbReference type="Proteomes" id="UP000005561"/>
    </source>
</evidence>
<dbReference type="InterPro" id="IPR050270">
    <property type="entry name" value="DegV_domain_contain"/>
</dbReference>
<dbReference type="Gene3D" id="3.40.50.10170">
    <property type="match status" value="1"/>
</dbReference>
<dbReference type="PROSITE" id="PS51482">
    <property type="entry name" value="DEGV"/>
    <property type="match status" value="1"/>
</dbReference>
<organism evidence="2 3">
    <name type="scientific">Marvinbryantia formatexigens DSM 14469</name>
    <dbReference type="NCBI Taxonomy" id="478749"/>
    <lineage>
        <taxon>Bacteria</taxon>
        <taxon>Bacillati</taxon>
        <taxon>Bacillota</taxon>
        <taxon>Clostridia</taxon>
        <taxon>Lachnospirales</taxon>
        <taxon>Lachnospiraceae</taxon>
        <taxon>Marvinbryantia</taxon>
    </lineage>
</organism>
<dbReference type="Proteomes" id="UP000005561">
    <property type="component" value="Unassembled WGS sequence"/>
</dbReference>
<gene>
    <name evidence="2" type="ORF">BRYFOR_09709</name>
</gene>
<dbReference type="Gene3D" id="3.30.1180.10">
    <property type="match status" value="1"/>
</dbReference>
<dbReference type="GO" id="GO:0008289">
    <property type="term" value="F:lipid binding"/>
    <property type="evidence" value="ECO:0007669"/>
    <property type="project" value="UniProtKB-KW"/>
</dbReference>
<dbReference type="STRING" id="168384.SAMN05660368_04174"/>
<dbReference type="NCBIfam" id="TIGR00762">
    <property type="entry name" value="DegV"/>
    <property type="match status" value="1"/>
</dbReference>
<dbReference type="eggNOG" id="COG1307">
    <property type="taxonomic scope" value="Bacteria"/>
</dbReference>
<protein>
    <submittedName>
        <fullName evidence="2">EDD domain protein, DegV family</fullName>
    </submittedName>
</protein>
<sequence length="285" mass="31794">MRYVIVAESGSDIPPELADKYGIYIVPMHVSFDTETKDDGSFPADEIFSYYEETKKLPVTSGCVPEDFRAVFDEIHDRYPGRHILHLAYSAVTTCSFQSALIAGEGRDYVTSVDTRSVTIGQGMIVLAVAEYLREKPDCPLEEVLHVVDKYCRMCRLCFFPGDLVYLKAGGRVSNAAYLGAKLLSINPLIELREGKLVATRKYRGNIGKSAVKLLKDFVEERQLKKQMIAFGFSPGLHEKIRKEITEQARNMGFAQICWFCTGCVISAHGGPGGFGICGFFNERE</sequence>
<dbReference type="PANTHER" id="PTHR33434:SF2">
    <property type="entry name" value="FATTY ACID-BINDING PROTEIN TM_1468"/>
    <property type="match status" value="1"/>
</dbReference>
<dbReference type="OrthoDB" id="9781230at2"/>
<evidence type="ECO:0000256" key="1">
    <source>
        <dbReference type="ARBA" id="ARBA00023121"/>
    </source>
</evidence>
<dbReference type="EMBL" id="ACCL02000036">
    <property type="protein sequence ID" value="EET58322.1"/>
    <property type="molecule type" value="Genomic_DNA"/>
</dbReference>
<dbReference type="PANTHER" id="PTHR33434">
    <property type="entry name" value="DEGV DOMAIN-CONTAINING PROTEIN DR_1986-RELATED"/>
    <property type="match status" value="1"/>
</dbReference>
<accession>C6LM10</accession>
<evidence type="ECO:0000313" key="2">
    <source>
        <dbReference type="EMBL" id="EET58322.1"/>
    </source>
</evidence>
<dbReference type="AlphaFoldDB" id="C6LM10"/>
<keyword evidence="1" id="KW-0446">Lipid-binding</keyword>
<comment type="caution">
    <text evidence="2">The sequence shown here is derived from an EMBL/GenBank/DDBJ whole genome shotgun (WGS) entry which is preliminary data.</text>
</comment>
<dbReference type="SUPFAM" id="SSF82549">
    <property type="entry name" value="DAK1/DegV-like"/>
    <property type="match status" value="1"/>
</dbReference>
<name>C6LM10_9FIRM</name>
<dbReference type="InterPro" id="IPR003797">
    <property type="entry name" value="DegV"/>
</dbReference>
<dbReference type="RefSeq" id="WP_006864461.1">
    <property type="nucleotide sequence ID" value="NZ_ACCL02000036.1"/>
</dbReference>